<evidence type="ECO:0000256" key="4">
    <source>
        <dbReference type="ARBA" id="ARBA00023004"/>
    </source>
</evidence>
<dbReference type="InterPro" id="IPR052571">
    <property type="entry name" value="Mt_RNA_Methyltransferase"/>
</dbReference>
<dbReference type="PANTHER" id="PTHR13184:SF5">
    <property type="entry name" value="METHYLTRANSFERASE-LIKE PROTEIN 17, MITOCHONDRIAL"/>
    <property type="match status" value="1"/>
</dbReference>
<dbReference type="GO" id="GO:0006412">
    <property type="term" value="P:translation"/>
    <property type="evidence" value="ECO:0007669"/>
    <property type="project" value="InterPro"/>
</dbReference>
<keyword evidence="4" id="KW-0408">Iron</keyword>
<reference evidence="9" key="2">
    <citation type="submission" date="2020-10" db="UniProtKB">
        <authorList>
            <consortium name="WormBaseParasite"/>
        </authorList>
    </citation>
    <scope>IDENTIFICATION</scope>
</reference>
<keyword evidence="8" id="KW-1185">Reference proteome</keyword>
<dbReference type="InterPro" id="IPR015324">
    <property type="entry name" value="Ribosomal_Rsm22-like"/>
</dbReference>
<name>A0A7E4ZSL5_PANRE</name>
<dbReference type="GO" id="GO:0046872">
    <property type="term" value="F:metal ion binding"/>
    <property type="evidence" value="ECO:0007669"/>
    <property type="project" value="UniProtKB-KW"/>
</dbReference>
<keyword evidence="5" id="KW-0411">Iron-sulfur</keyword>
<dbReference type="GO" id="GO:0003735">
    <property type="term" value="F:structural constituent of ribosome"/>
    <property type="evidence" value="ECO:0007669"/>
    <property type="project" value="TreeGrafter"/>
</dbReference>
<protein>
    <submittedName>
        <fullName evidence="9">Methyltranfer_dom domain-containing protein</fullName>
    </submittedName>
</protein>
<dbReference type="InterPro" id="IPR029063">
    <property type="entry name" value="SAM-dependent_MTases_sf"/>
</dbReference>
<evidence type="ECO:0000313" key="9">
    <source>
        <dbReference type="WBParaSite" id="Pan_g14728.t1"/>
    </source>
</evidence>
<evidence type="ECO:0000256" key="3">
    <source>
        <dbReference type="ARBA" id="ARBA00022946"/>
    </source>
</evidence>
<evidence type="ECO:0000256" key="6">
    <source>
        <dbReference type="ARBA" id="ARBA00023128"/>
    </source>
</evidence>
<comment type="subcellular location">
    <subcellularLocation>
        <location evidence="1">Mitochondrion</location>
    </subcellularLocation>
</comment>
<dbReference type="SUPFAM" id="SSF53335">
    <property type="entry name" value="S-adenosyl-L-methionine-dependent methyltransferases"/>
    <property type="match status" value="1"/>
</dbReference>
<dbReference type="GO" id="GO:0005763">
    <property type="term" value="C:mitochondrial small ribosomal subunit"/>
    <property type="evidence" value="ECO:0007669"/>
    <property type="project" value="TreeGrafter"/>
</dbReference>
<organism evidence="8 9">
    <name type="scientific">Panagrellus redivivus</name>
    <name type="common">Microworm</name>
    <dbReference type="NCBI Taxonomy" id="6233"/>
    <lineage>
        <taxon>Eukaryota</taxon>
        <taxon>Metazoa</taxon>
        <taxon>Ecdysozoa</taxon>
        <taxon>Nematoda</taxon>
        <taxon>Chromadorea</taxon>
        <taxon>Rhabditida</taxon>
        <taxon>Tylenchina</taxon>
        <taxon>Panagrolaimomorpha</taxon>
        <taxon>Panagrolaimoidea</taxon>
        <taxon>Panagrolaimidae</taxon>
        <taxon>Panagrellus</taxon>
    </lineage>
</organism>
<dbReference type="AlphaFoldDB" id="A0A7E4ZSL5"/>
<dbReference type="GO" id="GO:0008168">
    <property type="term" value="F:methyltransferase activity"/>
    <property type="evidence" value="ECO:0007669"/>
    <property type="project" value="InterPro"/>
</dbReference>
<evidence type="ECO:0000256" key="1">
    <source>
        <dbReference type="ARBA" id="ARBA00004173"/>
    </source>
</evidence>
<evidence type="ECO:0000256" key="2">
    <source>
        <dbReference type="ARBA" id="ARBA00022723"/>
    </source>
</evidence>
<evidence type="ECO:0000256" key="5">
    <source>
        <dbReference type="ARBA" id="ARBA00023014"/>
    </source>
</evidence>
<reference evidence="8" key="1">
    <citation type="journal article" date="2013" name="Genetics">
        <title>The draft genome and transcriptome of Panagrellus redivivus are shaped by the harsh demands of a free-living lifestyle.</title>
        <authorList>
            <person name="Srinivasan J."/>
            <person name="Dillman A.R."/>
            <person name="Macchietto M.G."/>
            <person name="Heikkinen L."/>
            <person name="Lakso M."/>
            <person name="Fracchia K.M."/>
            <person name="Antoshechkin I."/>
            <person name="Mortazavi A."/>
            <person name="Wong G."/>
            <person name="Sternberg P.W."/>
        </authorList>
    </citation>
    <scope>NUCLEOTIDE SEQUENCE [LARGE SCALE GENOMIC DNA]</scope>
    <source>
        <strain evidence="8">MT8872</strain>
    </source>
</reference>
<dbReference type="Proteomes" id="UP000492821">
    <property type="component" value="Unassembled WGS sequence"/>
</dbReference>
<comment type="function">
    <text evidence="7">Mitochondrial ribosome (mitoribosome) assembly factor. Binds at the interface of the head and body domains of the mitochondrial small ribosomal subunit (mt-SSU), occluding the mRNA channel and preventing compaction of the head domain towards the body. Probable inactive methyltransferase: retains the characteristic folding and ability to bind S-adenosyl-L-methionine, but it probably lost its methyltransferase activity.</text>
</comment>
<dbReference type="Gene3D" id="3.40.50.150">
    <property type="entry name" value="Vaccinia Virus protein VP39"/>
    <property type="match status" value="1"/>
</dbReference>
<keyword evidence="3" id="KW-0809">Transit peptide</keyword>
<evidence type="ECO:0000313" key="8">
    <source>
        <dbReference type="Proteomes" id="UP000492821"/>
    </source>
</evidence>
<keyword evidence="6" id="KW-0496">Mitochondrion</keyword>
<dbReference type="Pfam" id="PF09243">
    <property type="entry name" value="Rsm22"/>
    <property type="match status" value="2"/>
</dbReference>
<proteinExistence type="predicted"/>
<dbReference type="GO" id="GO:0051536">
    <property type="term" value="F:iron-sulfur cluster binding"/>
    <property type="evidence" value="ECO:0007669"/>
    <property type="project" value="UniProtKB-KW"/>
</dbReference>
<accession>A0A7E4ZSL5</accession>
<dbReference type="WBParaSite" id="Pan_g14728.t1">
    <property type="protein sequence ID" value="Pan_g14728.t1"/>
    <property type="gene ID" value="Pan_g14728"/>
</dbReference>
<sequence>MRLSRCSVSRASTLINQRQRAAAPAATPEPEYNRTFENGQAHVTAINPATDEHGILKLTPLKNFVAKKTPRHYPLPPEAVDGLKQALVDCLRAPKVLQHEADQITEKLSQRRFPASSKEVQAARKTIVEQLKSKGESDAFLGPEYFSQKVNQAQDRYLQREVSKKLKKTRYNWKPLEFDSREEAAAFTLSRLPAYYAEVRRVLAEFSRVDFAPKSVLDYGSGTGSVFWAVRDTWSDSVEEYCLVDTSDAISQFAMDVMRGKGDQTGLIEKNVYFRRALVPSPQKKYDLTIIHRGLIEIGSHEKRLELISTLWQRTNRFLVIIESELEDSFEAVIQARNFILTNGVKMDSRKVREELAEHNLLDETTEAILHDRQMSYSEKYALIRERFPDPAALPTFIETGYVFAPCPHDQGCPKIDLPQGKKSCKFSARWNELRADGRTKSKRNDGTGTSMFSYTIMEKGMRPADTVSPSRVLDVKKASGCVTCTTCTPFDGLLRFPVSRRAGPLYKLAKTCAPGSLFPIDGEMVASTSEYHVVREMLKEELGKSRKR</sequence>
<keyword evidence="2" id="KW-0479">Metal-binding</keyword>
<evidence type="ECO:0000256" key="7">
    <source>
        <dbReference type="ARBA" id="ARBA00045681"/>
    </source>
</evidence>
<dbReference type="PANTHER" id="PTHR13184">
    <property type="entry name" value="37S RIBOSOMAL PROTEIN S22"/>
    <property type="match status" value="1"/>
</dbReference>